<dbReference type="Proteomes" id="UP000290289">
    <property type="component" value="Chromosome 4"/>
</dbReference>
<keyword evidence="2" id="KW-0472">Membrane</keyword>
<dbReference type="EMBL" id="RDQH01000330">
    <property type="protein sequence ID" value="RXI02455.1"/>
    <property type="molecule type" value="Genomic_DNA"/>
</dbReference>
<reference evidence="3 4" key="1">
    <citation type="submission" date="2018-10" db="EMBL/GenBank/DDBJ databases">
        <title>A high-quality apple genome assembly.</title>
        <authorList>
            <person name="Hu J."/>
        </authorList>
    </citation>
    <scope>NUCLEOTIDE SEQUENCE [LARGE SCALE GENOMIC DNA]</scope>
    <source>
        <strain evidence="4">cv. HFTH1</strain>
        <tissue evidence="3">Young leaf</tissue>
    </source>
</reference>
<dbReference type="PANTHER" id="PTHR36802">
    <property type="entry name" value="OS02G0815400 PROTEIN"/>
    <property type="match status" value="1"/>
</dbReference>
<comment type="caution">
    <text evidence="3">The sequence shown here is derived from an EMBL/GenBank/DDBJ whole genome shotgun (WGS) entry which is preliminary data.</text>
</comment>
<feature type="compositionally biased region" description="Basic and acidic residues" evidence="1">
    <location>
        <begin position="155"/>
        <end position="169"/>
    </location>
</feature>
<feature type="transmembrane region" description="Helical" evidence="2">
    <location>
        <begin position="66"/>
        <end position="87"/>
    </location>
</feature>
<evidence type="ECO:0000256" key="1">
    <source>
        <dbReference type="SAM" id="MobiDB-lite"/>
    </source>
</evidence>
<feature type="region of interest" description="Disordered" evidence="1">
    <location>
        <begin position="145"/>
        <end position="169"/>
    </location>
</feature>
<evidence type="ECO:0000256" key="2">
    <source>
        <dbReference type="SAM" id="Phobius"/>
    </source>
</evidence>
<evidence type="ECO:0000313" key="3">
    <source>
        <dbReference type="EMBL" id="RXI02455.1"/>
    </source>
</evidence>
<sequence length="169" mass="18707">MITTGKLLSESSTSTVTDELKKESRMLKVDNVTALVATQGIQNIPESSLQYANDNALMLAKSLRGALLAVCYSSALLSAFTTVGLSLTRKTTKVTKRECEWLRRLNVNVFTILVYGFEHKQASGERHFIKQLKGMYKVNSNLQKGSTQGIHGHSPKFEESTPKVSMDVH</sequence>
<keyword evidence="2" id="KW-1133">Transmembrane helix</keyword>
<organism evidence="3 4">
    <name type="scientific">Malus domestica</name>
    <name type="common">Apple</name>
    <name type="synonym">Pyrus malus</name>
    <dbReference type="NCBI Taxonomy" id="3750"/>
    <lineage>
        <taxon>Eukaryota</taxon>
        <taxon>Viridiplantae</taxon>
        <taxon>Streptophyta</taxon>
        <taxon>Embryophyta</taxon>
        <taxon>Tracheophyta</taxon>
        <taxon>Spermatophyta</taxon>
        <taxon>Magnoliopsida</taxon>
        <taxon>eudicotyledons</taxon>
        <taxon>Gunneridae</taxon>
        <taxon>Pentapetalae</taxon>
        <taxon>rosids</taxon>
        <taxon>fabids</taxon>
        <taxon>Rosales</taxon>
        <taxon>Rosaceae</taxon>
        <taxon>Amygdaloideae</taxon>
        <taxon>Maleae</taxon>
        <taxon>Malus</taxon>
    </lineage>
</organism>
<dbReference type="GO" id="GO:0009507">
    <property type="term" value="C:chloroplast"/>
    <property type="evidence" value="ECO:0007669"/>
    <property type="project" value="TreeGrafter"/>
</dbReference>
<dbReference type="STRING" id="3750.A0A498K9E6"/>
<keyword evidence="4" id="KW-1185">Reference proteome</keyword>
<accession>A0A498K9E6</accession>
<protein>
    <submittedName>
        <fullName evidence="3">Uncharacterized protein</fullName>
    </submittedName>
</protein>
<gene>
    <name evidence="3" type="ORF">DVH24_030384</name>
</gene>
<keyword evidence="2" id="KW-0812">Transmembrane</keyword>
<dbReference type="PANTHER" id="PTHR36802:SF1">
    <property type="entry name" value="OS02G0815400 PROTEIN"/>
    <property type="match status" value="1"/>
</dbReference>
<dbReference type="AlphaFoldDB" id="A0A498K9E6"/>
<name>A0A498K9E6_MALDO</name>
<proteinExistence type="predicted"/>
<evidence type="ECO:0000313" key="4">
    <source>
        <dbReference type="Proteomes" id="UP000290289"/>
    </source>
</evidence>